<evidence type="ECO:0000313" key="1">
    <source>
        <dbReference type="EMBL" id="KAH9823638.1"/>
    </source>
</evidence>
<reference evidence="1 2" key="2">
    <citation type="journal article" date="2021" name="Curr. Genet.">
        <title>Genetic response to nitrogen starvation in the aggressive Eucalyptus foliar pathogen Teratosphaeria destructans.</title>
        <authorList>
            <person name="Havenga M."/>
            <person name="Wingfield B.D."/>
            <person name="Wingfield M.J."/>
            <person name="Dreyer L.L."/>
            <person name="Roets F."/>
            <person name="Aylward J."/>
        </authorList>
    </citation>
    <scope>NUCLEOTIDE SEQUENCE [LARGE SCALE GENOMIC DNA]</scope>
    <source>
        <strain evidence="1">CMW44962</strain>
    </source>
</reference>
<name>A0A9W7SMN8_9PEZI</name>
<reference evidence="1 2" key="1">
    <citation type="journal article" date="2018" name="IMA Fungus">
        <title>IMA Genome-F 10: Nine draft genome sequences of Claviceps purpurea s.lat., including C. arundinis, C. humidiphila, and C. cf. spartinae, pseudomolecules for the pitch canker pathogen Fusarium circinatum, draft genome of Davidsoniella eucalypti, Grosmannia galeiformis, Quambalaria eucalypti, and Teratosphaeria destructans.</title>
        <authorList>
            <person name="Wingfield B.D."/>
            <person name="Liu M."/>
            <person name="Nguyen H.D."/>
            <person name="Lane F.A."/>
            <person name="Morgan S.W."/>
            <person name="De Vos L."/>
            <person name="Wilken P.M."/>
            <person name="Duong T.A."/>
            <person name="Aylward J."/>
            <person name="Coetzee M.P."/>
            <person name="Dadej K."/>
            <person name="De Beer Z.W."/>
            <person name="Findlay W."/>
            <person name="Havenga M."/>
            <person name="Kolarik M."/>
            <person name="Menzies J.G."/>
            <person name="Naidoo K."/>
            <person name="Pochopski O."/>
            <person name="Shoukouhi P."/>
            <person name="Santana Q.C."/>
            <person name="Seifert K.A."/>
            <person name="Soal N."/>
            <person name="Steenkamp E.T."/>
            <person name="Tatham C.T."/>
            <person name="van der Nest M.A."/>
            <person name="Wingfield M.J."/>
        </authorList>
    </citation>
    <scope>NUCLEOTIDE SEQUENCE [LARGE SCALE GENOMIC DNA]</scope>
    <source>
        <strain evidence="1">CMW44962</strain>
    </source>
</reference>
<dbReference type="InterPro" id="IPR038883">
    <property type="entry name" value="AN11006-like"/>
</dbReference>
<dbReference type="EMBL" id="RIBY02002189">
    <property type="protein sequence ID" value="KAH9823638.1"/>
    <property type="molecule type" value="Genomic_DNA"/>
</dbReference>
<sequence>MADTRCYLLELPPELRLNIYEYVFGYESMAICSVQDDMHFDHQEHKSRSTAILRTNKEISSEAVPILYACTSFRPALEKCAEDPVCRIVKVETHHLQRVKRLCCLGLLLSKYEDLDIATFRVRKLARERNIACAGQGFHLGLIIILGKFVPPRPNDLDNLLSAIMDMYAGSRPAGGRPVVVQDLPTAYLSTSKWREHLGKVDPRRMVDLYHCTNEEAM</sequence>
<comment type="caution">
    <text evidence="1">The sequence shown here is derived from an EMBL/GenBank/DDBJ whole genome shotgun (WGS) entry which is preliminary data.</text>
</comment>
<dbReference type="AlphaFoldDB" id="A0A9W7SMN8"/>
<organism evidence="1 2">
    <name type="scientific">Teratosphaeria destructans</name>
    <dbReference type="NCBI Taxonomy" id="418781"/>
    <lineage>
        <taxon>Eukaryota</taxon>
        <taxon>Fungi</taxon>
        <taxon>Dikarya</taxon>
        <taxon>Ascomycota</taxon>
        <taxon>Pezizomycotina</taxon>
        <taxon>Dothideomycetes</taxon>
        <taxon>Dothideomycetidae</taxon>
        <taxon>Mycosphaerellales</taxon>
        <taxon>Teratosphaeriaceae</taxon>
        <taxon>Teratosphaeria</taxon>
    </lineage>
</organism>
<dbReference type="Proteomes" id="UP001138500">
    <property type="component" value="Unassembled WGS sequence"/>
</dbReference>
<gene>
    <name evidence="1" type="ORF">Tdes44962_MAKER04600</name>
</gene>
<accession>A0A9W7SMN8</accession>
<protein>
    <recommendedName>
        <fullName evidence="3">F-box domain-containing protein</fullName>
    </recommendedName>
</protein>
<dbReference type="PANTHER" id="PTHR42085">
    <property type="entry name" value="F-BOX DOMAIN-CONTAINING PROTEIN"/>
    <property type="match status" value="1"/>
</dbReference>
<dbReference type="OrthoDB" id="5314997at2759"/>
<evidence type="ECO:0008006" key="3">
    <source>
        <dbReference type="Google" id="ProtNLM"/>
    </source>
</evidence>
<evidence type="ECO:0000313" key="2">
    <source>
        <dbReference type="Proteomes" id="UP001138500"/>
    </source>
</evidence>
<dbReference type="PANTHER" id="PTHR42085:SF1">
    <property type="entry name" value="F-BOX DOMAIN-CONTAINING PROTEIN"/>
    <property type="match status" value="1"/>
</dbReference>
<proteinExistence type="predicted"/>
<keyword evidence="2" id="KW-1185">Reference proteome</keyword>